<dbReference type="Proteomes" id="UP000466863">
    <property type="component" value="Unassembled WGS sequence"/>
</dbReference>
<evidence type="ECO:0000313" key="2">
    <source>
        <dbReference type="Proteomes" id="UP000466863"/>
    </source>
</evidence>
<dbReference type="EMBL" id="WIVV01000043">
    <property type="protein sequence ID" value="MQU43091.1"/>
    <property type="molecule type" value="Genomic_DNA"/>
</dbReference>
<accession>A0A6I1WI24</accession>
<organism evidence="1 2">
    <name type="scientific">Pseudomonas helleri</name>
    <dbReference type="NCBI Taxonomy" id="1608996"/>
    <lineage>
        <taxon>Bacteria</taxon>
        <taxon>Pseudomonadati</taxon>
        <taxon>Pseudomonadota</taxon>
        <taxon>Gammaproteobacteria</taxon>
        <taxon>Pseudomonadales</taxon>
        <taxon>Pseudomonadaceae</taxon>
        <taxon>Pseudomonas</taxon>
    </lineage>
</organism>
<evidence type="ECO:0000313" key="1">
    <source>
        <dbReference type="EMBL" id="MQU43091.1"/>
    </source>
</evidence>
<sequence length="69" mass="7750">MPNPRLAPVDPVAYRWAVHCCAYKHSLAVKPDRAVALFEHESAAQHFGRLMWPDTFEVVDLQSSGEDGK</sequence>
<name>A0A6I1WI24_9PSED</name>
<proteinExistence type="predicted"/>
<comment type="caution">
    <text evidence="1">The sequence shown here is derived from an EMBL/GenBank/DDBJ whole genome shotgun (WGS) entry which is preliminary data.</text>
</comment>
<reference evidence="1 2" key="1">
    <citation type="submission" date="2019-10" db="EMBL/GenBank/DDBJ databases">
        <title>Evaluation of single-gene subtyping targets for Pseudomonas.</title>
        <authorList>
            <person name="Reichler S.J."/>
            <person name="Orsi R.H."/>
            <person name="Wiedmann M."/>
            <person name="Martin N.H."/>
            <person name="Murphy S.I."/>
        </authorList>
    </citation>
    <scope>NUCLEOTIDE SEQUENCE [LARGE SCALE GENOMIC DNA]</scope>
    <source>
        <strain evidence="1 2">FSL R10-1876</strain>
    </source>
</reference>
<gene>
    <name evidence="1" type="ORF">GHO28_11340</name>
</gene>
<protein>
    <submittedName>
        <fullName evidence="1">Uncharacterized protein</fullName>
    </submittedName>
</protein>
<dbReference type="RefSeq" id="WP_153356176.1">
    <property type="nucleotide sequence ID" value="NZ_WIVV01000043.1"/>
</dbReference>
<dbReference type="AlphaFoldDB" id="A0A6I1WI24"/>